<evidence type="ECO:0000259" key="2">
    <source>
        <dbReference type="PROSITE" id="PS50994"/>
    </source>
</evidence>
<evidence type="ECO:0000313" key="3">
    <source>
        <dbReference type="EMBL" id="NUB00259.1"/>
    </source>
</evidence>
<protein>
    <submittedName>
        <fullName evidence="3">DDE-type integrase/transposase/recombinase</fullName>
    </submittedName>
</protein>
<reference evidence="3 4" key="1">
    <citation type="submission" date="2019-10" db="EMBL/GenBank/DDBJ databases">
        <title>Genome sequence of Azospirillum melinis.</title>
        <authorList>
            <person name="Ambrosini A."/>
            <person name="Sant'Anna F.H."/>
            <person name="Cassan F.D."/>
            <person name="Souza E.M."/>
            <person name="Passaglia L.M.P."/>
        </authorList>
    </citation>
    <scope>NUCLEOTIDE SEQUENCE [LARGE SCALE GENOMIC DNA]</scope>
    <source>
        <strain evidence="3 4">TMCY0552</strain>
    </source>
</reference>
<dbReference type="Proteomes" id="UP000605086">
    <property type="component" value="Unassembled WGS sequence"/>
</dbReference>
<dbReference type="Gene3D" id="3.30.420.10">
    <property type="entry name" value="Ribonuclease H-like superfamily/Ribonuclease H"/>
    <property type="match status" value="1"/>
</dbReference>
<gene>
    <name evidence="3" type="ORF">GBZ48_13275</name>
</gene>
<dbReference type="InterPro" id="IPR036397">
    <property type="entry name" value="RNaseH_sf"/>
</dbReference>
<dbReference type="InterPro" id="IPR015378">
    <property type="entry name" value="Transposase-like_Mu_C"/>
</dbReference>
<evidence type="ECO:0000313" key="4">
    <source>
        <dbReference type="Proteomes" id="UP000605086"/>
    </source>
</evidence>
<name>A0ABX2KAQ4_9PROT</name>
<dbReference type="RefSeq" id="WP_174471495.1">
    <property type="nucleotide sequence ID" value="NZ_JAGINN010000005.1"/>
</dbReference>
<dbReference type="InterPro" id="IPR012337">
    <property type="entry name" value="RNaseH-like_sf"/>
</dbReference>
<accession>A0ABX2KAQ4</accession>
<dbReference type="EMBL" id="WHOS01000014">
    <property type="protein sequence ID" value="NUB00259.1"/>
    <property type="molecule type" value="Genomic_DNA"/>
</dbReference>
<comment type="caution">
    <text evidence="3">The sequence shown here is derived from an EMBL/GenBank/DDBJ whole genome shotgun (WGS) entry which is preliminary data.</text>
</comment>
<feature type="compositionally biased region" description="Low complexity" evidence="1">
    <location>
        <begin position="590"/>
        <end position="603"/>
    </location>
</feature>
<proteinExistence type="predicted"/>
<feature type="domain" description="Integrase catalytic" evidence="2">
    <location>
        <begin position="230"/>
        <end position="433"/>
    </location>
</feature>
<organism evidence="3 4">
    <name type="scientific">Azospirillum melinis</name>
    <dbReference type="NCBI Taxonomy" id="328839"/>
    <lineage>
        <taxon>Bacteria</taxon>
        <taxon>Pseudomonadati</taxon>
        <taxon>Pseudomonadota</taxon>
        <taxon>Alphaproteobacteria</taxon>
        <taxon>Rhodospirillales</taxon>
        <taxon>Azospirillaceae</taxon>
        <taxon>Azospirillum</taxon>
    </lineage>
</organism>
<dbReference type="InterPro" id="IPR001584">
    <property type="entry name" value="Integrase_cat-core"/>
</dbReference>
<sequence length="632" mass="70978">MTDTLPAPLTYRLGVDAEVDLGGILGIVVSIVSLTSVLVENSATGERTIHEAVGLKPWTGTDARQRPIPDLAEFTEEELAVGRQRQDEIEALLVLRRRTKADVSLAAERLGLRVSTLYGLINDYESERSLTCLIPHAYRQRRRRKRIGAETEQIIATAIDSIYMPNAGARATEVITEVQDQLKRAGLKPVAPNTIRARLQALDPKAVDTARFGGMAAERRHHQTYGTGDPARWPLQRIQIDHTVADFFVVSPDGQAVTRPILTLAVDEFSRVVKGFYLSIHKPSTLSVAMALTHGILDKEEFCRRHGLESPYPVWGLDDAILTDNAAEFDSRGLQLGCRQWRIRGDFRPLGQPYFGGRIERLVGTMMGDVRLIPGYTFNSISERGKDYDGRAGAALMIEEAERRTAIMIVDRYHRSRHSALGTTPLKAYEHGILGSDRIPGRGYPRMPSDPGRLLIDFLPVEYRTVQAYGIRLNHLTYQSDLLRVLASRKDGRKYVVRYDPRNVSVIYFYNPDTQEYYDIPLRDRHRPPVALWEVDDAVAELKRLGHDPDDEDAIFRAIARCRQIDAEATRKSAAARRRQERRREDAKAHAAPAPTTVPAHDTIPATVPSTEAGGDQTPVRRIRPIRDLEGW</sequence>
<dbReference type="SUPFAM" id="SSF53098">
    <property type="entry name" value="Ribonuclease H-like"/>
    <property type="match status" value="1"/>
</dbReference>
<keyword evidence="4" id="KW-1185">Reference proteome</keyword>
<dbReference type="Pfam" id="PF09299">
    <property type="entry name" value="Mu-transpos_C"/>
    <property type="match status" value="1"/>
</dbReference>
<evidence type="ECO:0000256" key="1">
    <source>
        <dbReference type="SAM" id="MobiDB-lite"/>
    </source>
</evidence>
<feature type="region of interest" description="Disordered" evidence="1">
    <location>
        <begin position="569"/>
        <end position="632"/>
    </location>
</feature>
<dbReference type="PROSITE" id="PS50994">
    <property type="entry name" value="INTEGRASE"/>
    <property type="match status" value="1"/>
</dbReference>